<evidence type="ECO:0000256" key="1">
    <source>
        <dbReference type="SAM" id="MobiDB-lite"/>
    </source>
</evidence>
<feature type="transmembrane region" description="Helical" evidence="2">
    <location>
        <begin position="37"/>
        <end position="57"/>
    </location>
</feature>
<sequence>MANPAALPPTILFPGEMGENGSVTASRLNKSYLYTPLFISLFLSPVNFFIAFGTFFLSALNHRGPPLCETVRRYPTHSFTCDLVELAPLLSVTTFIFGLVALGVVWLWRRRAHLPVGEGNRRAADDVPDPQRNVEDETPPEDHSLEDEETAPLLSSEDSARDSTIPLGRQKVSSQRYRTSIMKILATFLALLWIVAALHAFSNTFLIAVMGVKPWPNSLPGDVRERNQWIWTWSVEGILDFIQIFLLGWVAIGLD</sequence>
<proteinExistence type="predicted"/>
<name>A0A8H6HVE4_9AGAR</name>
<evidence type="ECO:0000313" key="4">
    <source>
        <dbReference type="Proteomes" id="UP000521943"/>
    </source>
</evidence>
<keyword evidence="2" id="KW-0812">Transmembrane</keyword>
<reference evidence="3 4" key="1">
    <citation type="submission" date="2020-07" db="EMBL/GenBank/DDBJ databases">
        <title>Comparative genomics of pyrophilous fungi reveals a link between fire events and developmental genes.</title>
        <authorList>
            <consortium name="DOE Joint Genome Institute"/>
            <person name="Steindorff A.S."/>
            <person name="Carver A."/>
            <person name="Calhoun S."/>
            <person name="Stillman K."/>
            <person name="Liu H."/>
            <person name="Lipzen A."/>
            <person name="Pangilinan J."/>
            <person name="Labutti K."/>
            <person name="Bruns T.D."/>
            <person name="Grigoriev I.V."/>
        </authorList>
    </citation>
    <scope>NUCLEOTIDE SEQUENCE [LARGE SCALE GENOMIC DNA]</scope>
    <source>
        <strain evidence="3 4">CBS 144469</strain>
    </source>
</reference>
<keyword evidence="4" id="KW-1185">Reference proteome</keyword>
<feature type="transmembrane region" description="Helical" evidence="2">
    <location>
        <begin position="230"/>
        <end position="252"/>
    </location>
</feature>
<protein>
    <submittedName>
        <fullName evidence="3">Uncharacterized protein</fullName>
    </submittedName>
</protein>
<keyword evidence="2" id="KW-1133">Transmembrane helix</keyword>
<accession>A0A8H6HVE4</accession>
<feature type="region of interest" description="Disordered" evidence="1">
    <location>
        <begin position="119"/>
        <end position="162"/>
    </location>
</feature>
<dbReference type="AlphaFoldDB" id="A0A8H6HVE4"/>
<feature type="transmembrane region" description="Helical" evidence="2">
    <location>
        <begin position="86"/>
        <end position="108"/>
    </location>
</feature>
<gene>
    <name evidence="3" type="ORF">DFP72DRAFT_900845</name>
</gene>
<comment type="caution">
    <text evidence="3">The sequence shown here is derived from an EMBL/GenBank/DDBJ whole genome shotgun (WGS) entry which is preliminary data.</text>
</comment>
<feature type="transmembrane region" description="Helical" evidence="2">
    <location>
        <begin position="184"/>
        <end position="210"/>
    </location>
</feature>
<evidence type="ECO:0000256" key="2">
    <source>
        <dbReference type="SAM" id="Phobius"/>
    </source>
</evidence>
<feature type="compositionally biased region" description="Basic and acidic residues" evidence="1">
    <location>
        <begin position="132"/>
        <end position="143"/>
    </location>
</feature>
<dbReference type="EMBL" id="JACGCI010000037">
    <property type="protein sequence ID" value="KAF6753909.1"/>
    <property type="molecule type" value="Genomic_DNA"/>
</dbReference>
<keyword evidence="2" id="KW-0472">Membrane</keyword>
<evidence type="ECO:0000313" key="3">
    <source>
        <dbReference type="EMBL" id="KAF6753909.1"/>
    </source>
</evidence>
<dbReference type="Proteomes" id="UP000521943">
    <property type="component" value="Unassembled WGS sequence"/>
</dbReference>
<organism evidence="3 4">
    <name type="scientific">Ephemerocybe angulata</name>
    <dbReference type="NCBI Taxonomy" id="980116"/>
    <lineage>
        <taxon>Eukaryota</taxon>
        <taxon>Fungi</taxon>
        <taxon>Dikarya</taxon>
        <taxon>Basidiomycota</taxon>
        <taxon>Agaricomycotina</taxon>
        <taxon>Agaricomycetes</taxon>
        <taxon>Agaricomycetidae</taxon>
        <taxon>Agaricales</taxon>
        <taxon>Agaricineae</taxon>
        <taxon>Psathyrellaceae</taxon>
        <taxon>Ephemerocybe</taxon>
    </lineage>
</organism>